<dbReference type="Gene3D" id="3.40.1280.10">
    <property type="match status" value="1"/>
</dbReference>
<comment type="similarity">
    <text evidence="1">Belongs to the class IV-like SAM-binding methyltransferase superfamily. RNA methyltransferase TrmH family.</text>
</comment>
<accession>U1LX76</accession>
<gene>
    <name evidence="6" type="ORF">M467_08090</name>
</gene>
<dbReference type="GO" id="GO:0005829">
    <property type="term" value="C:cytosol"/>
    <property type="evidence" value="ECO:0007669"/>
    <property type="project" value="TreeGrafter"/>
</dbReference>
<dbReference type="GO" id="GO:0008173">
    <property type="term" value="F:RNA methyltransferase activity"/>
    <property type="evidence" value="ECO:0007669"/>
    <property type="project" value="InterPro"/>
</dbReference>
<feature type="compositionally biased region" description="Basic and acidic residues" evidence="4">
    <location>
        <begin position="20"/>
        <end position="58"/>
    </location>
</feature>
<reference evidence="6 7" key="1">
    <citation type="journal article" date="2013" name="Genome Announc.">
        <title>Draft Genome Sequence of Exiguobacterium pavilionensis Strain RW-2, with Wide Thermal, Salinity, and pH Tolerance, Isolated from Modern Freshwater Microbialites.</title>
        <authorList>
            <person name="White R.A.III."/>
            <person name="Grassa C.J."/>
            <person name="Suttle C.A."/>
        </authorList>
    </citation>
    <scope>NUCLEOTIDE SEQUENCE [LARGE SCALE GENOMIC DNA]</scope>
    <source>
        <strain evidence="6 7">RW-2</strain>
    </source>
</reference>
<dbReference type="InterPro" id="IPR004441">
    <property type="entry name" value="rRNA_MeTrfase_TrmH"/>
</dbReference>
<dbReference type="PATRIC" id="fig|1345023.5.peg.1423"/>
<dbReference type="GO" id="GO:0003723">
    <property type="term" value="F:RNA binding"/>
    <property type="evidence" value="ECO:0007669"/>
    <property type="project" value="InterPro"/>
</dbReference>
<proteinExistence type="inferred from homology"/>
<keyword evidence="2 6" id="KW-0489">Methyltransferase</keyword>
<comment type="caution">
    <text evidence="6">The sequence shown here is derived from an EMBL/GenBank/DDBJ whole genome shotgun (WGS) entry which is preliminary data.</text>
</comment>
<name>U1LX76_9BACL</name>
<dbReference type="PANTHER" id="PTHR46429:SF1">
    <property type="entry name" value="23S RRNA (GUANOSINE-2'-O-)-METHYLTRANSFERASE RLMB"/>
    <property type="match status" value="1"/>
</dbReference>
<dbReference type="GO" id="GO:0032259">
    <property type="term" value="P:methylation"/>
    <property type="evidence" value="ECO:0007669"/>
    <property type="project" value="UniProtKB-KW"/>
</dbReference>
<evidence type="ECO:0000256" key="1">
    <source>
        <dbReference type="ARBA" id="ARBA00007228"/>
    </source>
</evidence>
<dbReference type="InterPro" id="IPR029026">
    <property type="entry name" value="tRNA_m1G_MTases_N"/>
</dbReference>
<dbReference type="CDD" id="cd18103">
    <property type="entry name" value="SpoU-like_RlmB"/>
    <property type="match status" value="1"/>
</dbReference>
<dbReference type="FunFam" id="3.40.1280.10:FF:000008">
    <property type="entry name" value="Group 3 RNA methyltransferase TrmH"/>
    <property type="match status" value="1"/>
</dbReference>
<dbReference type="InterPro" id="IPR029028">
    <property type="entry name" value="Alpha/beta_knot_MTases"/>
</dbReference>
<dbReference type="InterPro" id="IPR029064">
    <property type="entry name" value="Ribosomal_eL30-like_sf"/>
</dbReference>
<dbReference type="SMART" id="SM00967">
    <property type="entry name" value="SpoU_sub_bind"/>
    <property type="match status" value="1"/>
</dbReference>
<dbReference type="InterPro" id="IPR001537">
    <property type="entry name" value="SpoU_MeTrfase"/>
</dbReference>
<protein>
    <submittedName>
        <fullName evidence="6">RNA methyltransferase</fullName>
    </submittedName>
</protein>
<keyword evidence="3 6" id="KW-0808">Transferase</keyword>
<dbReference type="EMBL" id="ATCL01000015">
    <property type="protein sequence ID" value="ERG67249.1"/>
    <property type="molecule type" value="Genomic_DNA"/>
</dbReference>
<dbReference type="STRING" id="1385984.GCA_000702565_00063"/>
<dbReference type="InterPro" id="IPR013123">
    <property type="entry name" value="SpoU_subst-bd"/>
</dbReference>
<dbReference type="SUPFAM" id="SSF75217">
    <property type="entry name" value="alpha/beta knot"/>
    <property type="match status" value="1"/>
</dbReference>
<dbReference type="NCBIfam" id="TIGR00186">
    <property type="entry name" value="rRNA_methyl_3"/>
    <property type="match status" value="1"/>
</dbReference>
<dbReference type="Pfam" id="PF00588">
    <property type="entry name" value="SpoU_methylase"/>
    <property type="match status" value="1"/>
</dbReference>
<dbReference type="eggNOG" id="COG0566">
    <property type="taxonomic scope" value="Bacteria"/>
</dbReference>
<evidence type="ECO:0000256" key="4">
    <source>
        <dbReference type="SAM" id="MobiDB-lite"/>
    </source>
</evidence>
<feature type="compositionally biased region" description="Basic residues" evidence="4">
    <location>
        <begin position="1"/>
        <end position="19"/>
    </location>
</feature>
<dbReference type="AlphaFoldDB" id="U1LX76"/>
<dbReference type="GO" id="GO:0006396">
    <property type="term" value="P:RNA processing"/>
    <property type="evidence" value="ECO:0007669"/>
    <property type="project" value="InterPro"/>
</dbReference>
<evidence type="ECO:0000259" key="5">
    <source>
        <dbReference type="SMART" id="SM00967"/>
    </source>
</evidence>
<dbReference type="Pfam" id="PF08032">
    <property type="entry name" value="SpoU_sub_bind"/>
    <property type="match status" value="1"/>
</dbReference>
<evidence type="ECO:0000313" key="7">
    <source>
        <dbReference type="Proteomes" id="UP000016464"/>
    </source>
</evidence>
<evidence type="ECO:0000313" key="6">
    <source>
        <dbReference type="EMBL" id="ERG67249.1"/>
    </source>
</evidence>
<dbReference type="SUPFAM" id="SSF55315">
    <property type="entry name" value="L30e-like"/>
    <property type="match status" value="1"/>
</dbReference>
<dbReference type="Proteomes" id="UP000016464">
    <property type="component" value="Unassembled WGS sequence"/>
</dbReference>
<feature type="region of interest" description="Disordered" evidence="4">
    <location>
        <begin position="1"/>
        <end position="59"/>
    </location>
</feature>
<sequence>MKNSSNKRSHGSKPSHSKRHDGAREQRSFDRPRGERNDRPRGERNDRPQRQKLERPDYQEVDVMEEGIDFLYGRNPVMEALRSGRDMNKVFIMEGQQKGPLAQIIGMANEASVQISFVPKTKLEKMAGSEHHQGVVAAVAAYEYKSVEDMFALAESKGETPLFILLDELEDPHNLGSILRTADAVGAHGIIIPKRRSVGLTQTVAKASTGAIEYIPVARVTNLTRTLEELKEKGLWVVGTDASESQDYRRLDGNMPLVVVIGSEGKGMSRLVRESCDFLVHMPMVGHVTSLNASVAAALLLYEVHRSRNPLS</sequence>
<keyword evidence="7" id="KW-1185">Reference proteome</keyword>
<feature type="domain" description="RNA 2-O ribose methyltransferase substrate binding" evidence="5">
    <location>
        <begin position="70"/>
        <end position="145"/>
    </location>
</feature>
<dbReference type="PANTHER" id="PTHR46429">
    <property type="entry name" value="23S RRNA (GUANOSINE-2'-O-)-METHYLTRANSFERASE RLMB"/>
    <property type="match status" value="1"/>
</dbReference>
<organism evidence="6 7">
    <name type="scientific">Exiguobacterium chiriqhucha RW-2</name>
    <dbReference type="NCBI Taxonomy" id="1345023"/>
    <lineage>
        <taxon>Bacteria</taxon>
        <taxon>Bacillati</taxon>
        <taxon>Bacillota</taxon>
        <taxon>Bacilli</taxon>
        <taxon>Bacillales</taxon>
        <taxon>Bacillales Family XII. Incertae Sedis</taxon>
        <taxon>Exiguobacterium</taxon>
    </lineage>
</organism>
<dbReference type="Gene3D" id="3.30.1330.30">
    <property type="match status" value="1"/>
</dbReference>
<evidence type="ECO:0000256" key="3">
    <source>
        <dbReference type="ARBA" id="ARBA00022679"/>
    </source>
</evidence>
<evidence type="ECO:0000256" key="2">
    <source>
        <dbReference type="ARBA" id="ARBA00022603"/>
    </source>
</evidence>